<organism evidence="2">
    <name type="scientific">Culex pipiens</name>
    <name type="common">House mosquito</name>
    <dbReference type="NCBI Taxonomy" id="7175"/>
    <lineage>
        <taxon>Eukaryota</taxon>
        <taxon>Metazoa</taxon>
        <taxon>Ecdysozoa</taxon>
        <taxon>Arthropoda</taxon>
        <taxon>Hexapoda</taxon>
        <taxon>Insecta</taxon>
        <taxon>Pterygota</taxon>
        <taxon>Neoptera</taxon>
        <taxon>Endopterygota</taxon>
        <taxon>Diptera</taxon>
        <taxon>Nematocera</taxon>
        <taxon>Culicoidea</taxon>
        <taxon>Culicidae</taxon>
        <taxon>Culicinae</taxon>
        <taxon>Culicini</taxon>
        <taxon>Culex</taxon>
        <taxon>Culex</taxon>
    </lineage>
</organism>
<accession>A0A8D8BGX5</accession>
<dbReference type="EMBL" id="HBUE01074217">
    <property type="protein sequence ID" value="CAG6474168.1"/>
    <property type="molecule type" value="Transcribed_RNA"/>
</dbReference>
<proteinExistence type="predicted"/>
<sequence>MGPGRSANFGILQAAASAGGVGHFRAFGDGFDLQRNCHLAAQPAAPLGTFRVGINGTGAVISGRHPAAAGRLDGGTVALQGHAKDHQTGHVPLSGTSGVSAELLHDTPW</sequence>
<evidence type="ECO:0000313" key="2">
    <source>
        <dbReference type="EMBL" id="CAG6474168.1"/>
    </source>
</evidence>
<dbReference type="AlphaFoldDB" id="A0A8D8BGX5"/>
<name>A0A8D8BGX5_CULPI</name>
<feature type="region of interest" description="Disordered" evidence="1">
    <location>
        <begin position="83"/>
        <end position="109"/>
    </location>
</feature>
<evidence type="ECO:0000256" key="1">
    <source>
        <dbReference type="SAM" id="MobiDB-lite"/>
    </source>
</evidence>
<reference evidence="2" key="1">
    <citation type="submission" date="2021-05" db="EMBL/GenBank/DDBJ databases">
        <authorList>
            <person name="Alioto T."/>
            <person name="Alioto T."/>
            <person name="Gomez Garrido J."/>
        </authorList>
    </citation>
    <scope>NUCLEOTIDE SEQUENCE</scope>
</reference>
<protein>
    <submittedName>
        <fullName evidence="2">(northern house mosquito) hypothetical protein</fullName>
    </submittedName>
</protein>